<dbReference type="InterPro" id="IPR015943">
    <property type="entry name" value="WD40/YVTN_repeat-like_dom_sf"/>
</dbReference>
<gene>
    <name evidence="2" type="ORF">BLA60_32595</name>
</gene>
<dbReference type="AlphaFoldDB" id="A0A7Z1AV53"/>
<proteinExistence type="predicted"/>
<sequence>MNRESLGAVLLTVAIVGSACTDEPPPPPPRRPSVAPLTATAEALWRGSTGRRNTPPDIEIRGDSVLVFGNTADELERQLLVADAETGRTRWRVDRLRAMSGREDRRLGHTPGTIPIVGTEDDWTAFLPYVAPDDTSGVAAVSGADGEFLWETPVAVRTPHSPIQLQSVAAGDRVVANGVRQSGGATPTQVVAHDSATGRRLWEATGIWPQFVVGDTLLAQAGEVGEVGAEPREIEPRRGATVVGIDALTGKRTWDLGQRYPDSKVFLTLAGFAVLAQVSPREYPSLVVIDAGTGATVAELGAGRQCVSDQERLIVCAGATTGQFAVFDVEERSVRRFTVSGAPQLDTAWHGYVTFRDGRVVDGSGTLVTDDLPGAVIALSDRYLVLYDVETNQWNVHRR</sequence>
<comment type="caution">
    <text evidence="2">The sequence shown here is derived from an EMBL/GenBank/DDBJ whole genome shotgun (WGS) entry which is preliminary data.</text>
</comment>
<dbReference type="Proteomes" id="UP000185696">
    <property type="component" value="Unassembled WGS sequence"/>
</dbReference>
<dbReference type="EMBL" id="MSIF01000022">
    <property type="protein sequence ID" value="OLF06370.1"/>
    <property type="molecule type" value="Genomic_DNA"/>
</dbReference>
<evidence type="ECO:0000259" key="1">
    <source>
        <dbReference type="Pfam" id="PF13360"/>
    </source>
</evidence>
<dbReference type="InterPro" id="IPR011047">
    <property type="entry name" value="Quinoprotein_ADH-like_sf"/>
</dbReference>
<dbReference type="Pfam" id="PF13360">
    <property type="entry name" value="PQQ_2"/>
    <property type="match status" value="1"/>
</dbReference>
<organism evidence="2 3">
    <name type="scientific">Actinophytocola xinjiangensis</name>
    <dbReference type="NCBI Taxonomy" id="485602"/>
    <lineage>
        <taxon>Bacteria</taxon>
        <taxon>Bacillati</taxon>
        <taxon>Actinomycetota</taxon>
        <taxon>Actinomycetes</taxon>
        <taxon>Pseudonocardiales</taxon>
        <taxon>Pseudonocardiaceae</taxon>
    </lineage>
</organism>
<evidence type="ECO:0000313" key="3">
    <source>
        <dbReference type="Proteomes" id="UP000185696"/>
    </source>
</evidence>
<name>A0A7Z1AV53_9PSEU</name>
<reference evidence="2 3" key="1">
    <citation type="submission" date="2016-12" db="EMBL/GenBank/DDBJ databases">
        <title>The draft genome sequence of Actinophytocola xinjiangensis.</title>
        <authorList>
            <person name="Wang W."/>
            <person name="Yuan L."/>
        </authorList>
    </citation>
    <scope>NUCLEOTIDE SEQUENCE [LARGE SCALE GENOMIC DNA]</scope>
    <source>
        <strain evidence="2 3">CGMCC 4.4663</strain>
    </source>
</reference>
<protein>
    <recommendedName>
        <fullName evidence="1">Pyrrolo-quinoline quinone repeat domain-containing protein</fullName>
    </recommendedName>
</protein>
<dbReference type="RefSeq" id="WP_075136872.1">
    <property type="nucleotide sequence ID" value="NZ_MSIF01000022.1"/>
</dbReference>
<evidence type="ECO:0000313" key="2">
    <source>
        <dbReference type="EMBL" id="OLF06370.1"/>
    </source>
</evidence>
<accession>A0A7Z1AV53</accession>
<dbReference type="SUPFAM" id="SSF50998">
    <property type="entry name" value="Quinoprotein alcohol dehydrogenase-like"/>
    <property type="match status" value="1"/>
</dbReference>
<dbReference type="Gene3D" id="2.130.10.10">
    <property type="entry name" value="YVTN repeat-like/Quinoprotein amine dehydrogenase"/>
    <property type="match status" value="1"/>
</dbReference>
<feature type="domain" description="Pyrrolo-quinoline quinone repeat" evidence="1">
    <location>
        <begin position="39"/>
        <end position="218"/>
    </location>
</feature>
<dbReference type="OrthoDB" id="3394166at2"/>
<dbReference type="PROSITE" id="PS51257">
    <property type="entry name" value="PROKAR_LIPOPROTEIN"/>
    <property type="match status" value="1"/>
</dbReference>
<dbReference type="InterPro" id="IPR002372">
    <property type="entry name" value="PQQ_rpt_dom"/>
</dbReference>
<keyword evidence="3" id="KW-1185">Reference proteome</keyword>